<name>A0AAV3Z4K4_9GAST</name>
<sequence length="104" mass="11963">MECDSMQCYAERRLNRLFLFIPHDHVLAVQMARQVSSPYHVREVLFRDSFKLSAPCLKAVHLRRICDPTVSDVCCFTNTMTCLAQFCIIWDGKIHGSTSSQAEH</sequence>
<comment type="caution">
    <text evidence="1">The sequence shown here is derived from an EMBL/GenBank/DDBJ whole genome shotgun (WGS) entry which is preliminary data.</text>
</comment>
<keyword evidence="2" id="KW-1185">Reference proteome</keyword>
<dbReference type="EMBL" id="BLXT01002061">
    <property type="protein sequence ID" value="GFN90795.1"/>
    <property type="molecule type" value="Genomic_DNA"/>
</dbReference>
<protein>
    <submittedName>
        <fullName evidence="1">Uncharacterized protein</fullName>
    </submittedName>
</protein>
<reference evidence="1 2" key="1">
    <citation type="journal article" date="2021" name="Elife">
        <title>Chloroplast acquisition without the gene transfer in kleptoplastic sea slugs, Plakobranchus ocellatus.</title>
        <authorList>
            <person name="Maeda T."/>
            <person name="Takahashi S."/>
            <person name="Yoshida T."/>
            <person name="Shimamura S."/>
            <person name="Takaki Y."/>
            <person name="Nagai Y."/>
            <person name="Toyoda A."/>
            <person name="Suzuki Y."/>
            <person name="Arimoto A."/>
            <person name="Ishii H."/>
            <person name="Satoh N."/>
            <person name="Nishiyama T."/>
            <person name="Hasebe M."/>
            <person name="Maruyama T."/>
            <person name="Minagawa J."/>
            <person name="Obokata J."/>
            <person name="Shigenobu S."/>
        </authorList>
    </citation>
    <scope>NUCLEOTIDE SEQUENCE [LARGE SCALE GENOMIC DNA]</scope>
</reference>
<gene>
    <name evidence="1" type="ORF">PoB_001730100</name>
</gene>
<dbReference type="Proteomes" id="UP000735302">
    <property type="component" value="Unassembled WGS sequence"/>
</dbReference>
<evidence type="ECO:0000313" key="2">
    <source>
        <dbReference type="Proteomes" id="UP000735302"/>
    </source>
</evidence>
<accession>A0AAV3Z4K4</accession>
<evidence type="ECO:0000313" key="1">
    <source>
        <dbReference type="EMBL" id="GFN90795.1"/>
    </source>
</evidence>
<organism evidence="1 2">
    <name type="scientific">Plakobranchus ocellatus</name>
    <dbReference type="NCBI Taxonomy" id="259542"/>
    <lineage>
        <taxon>Eukaryota</taxon>
        <taxon>Metazoa</taxon>
        <taxon>Spiralia</taxon>
        <taxon>Lophotrochozoa</taxon>
        <taxon>Mollusca</taxon>
        <taxon>Gastropoda</taxon>
        <taxon>Heterobranchia</taxon>
        <taxon>Euthyneura</taxon>
        <taxon>Panpulmonata</taxon>
        <taxon>Sacoglossa</taxon>
        <taxon>Placobranchoidea</taxon>
        <taxon>Plakobranchidae</taxon>
        <taxon>Plakobranchus</taxon>
    </lineage>
</organism>
<proteinExistence type="predicted"/>
<dbReference type="AlphaFoldDB" id="A0AAV3Z4K4"/>